<sequence>MAEGGATAGVGRPGLELALSVSLPLFTTASGPHLDLRGALRWRAADLEGHGSRGVLDRGALLSLTLSWHQTVPVHLVDAGDRVDRAGGGRRVTGAAESGGSGARDGW</sequence>
<organism evidence="2 3">
    <name type="scientific">Chondromyces apiculatus DSM 436</name>
    <dbReference type="NCBI Taxonomy" id="1192034"/>
    <lineage>
        <taxon>Bacteria</taxon>
        <taxon>Pseudomonadati</taxon>
        <taxon>Myxococcota</taxon>
        <taxon>Polyangia</taxon>
        <taxon>Polyangiales</taxon>
        <taxon>Polyangiaceae</taxon>
        <taxon>Chondromyces</taxon>
    </lineage>
</organism>
<name>A0A017SWM2_9BACT</name>
<evidence type="ECO:0000313" key="3">
    <source>
        <dbReference type="Proteomes" id="UP000019678"/>
    </source>
</evidence>
<dbReference type="EMBL" id="ASRX01000101">
    <property type="protein sequence ID" value="EYF00716.1"/>
    <property type="molecule type" value="Genomic_DNA"/>
</dbReference>
<evidence type="ECO:0000313" key="2">
    <source>
        <dbReference type="EMBL" id="EYF00716.1"/>
    </source>
</evidence>
<keyword evidence="3" id="KW-1185">Reference proteome</keyword>
<proteinExistence type="predicted"/>
<evidence type="ECO:0000256" key="1">
    <source>
        <dbReference type="SAM" id="MobiDB-lite"/>
    </source>
</evidence>
<reference evidence="2 3" key="1">
    <citation type="submission" date="2013-05" db="EMBL/GenBank/DDBJ databases">
        <title>Genome assembly of Chondromyces apiculatus DSM 436.</title>
        <authorList>
            <person name="Sharma G."/>
            <person name="Khatri I."/>
            <person name="Kaur C."/>
            <person name="Mayilraj S."/>
            <person name="Subramanian S."/>
        </authorList>
    </citation>
    <scope>NUCLEOTIDE SEQUENCE [LARGE SCALE GENOMIC DNA]</scope>
    <source>
        <strain evidence="2 3">DSM 436</strain>
    </source>
</reference>
<gene>
    <name evidence="2" type="ORF">CAP_0348</name>
</gene>
<dbReference type="OrthoDB" id="5514804at2"/>
<feature type="compositionally biased region" description="Gly residues" evidence="1">
    <location>
        <begin position="97"/>
        <end position="107"/>
    </location>
</feature>
<accession>A0A017SWM2</accession>
<protein>
    <submittedName>
        <fullName evidence="2">Uncharacterized protein</fullName>
    </submittedName>
</protein>
<dbReference type="AlphaFoldDB" id="A0A017SWM2"/>
<feature type="region of interest" description="Disordered" evidence="1">
    <location>
        <begin position="87"/>
        <end position="107"/>
    </location>
</feature>
<dbReference type="Proteomes" id="UP000019678">
    <property type="component" value="Unassembled WGS sequence"/>
</dbReference>
<comment type="caution">
    <text evidence="2">The sequence shown here is derived from an EMBL/GenBank/DDBJ whole genome shotgun (WGS) entry which is preliminary data.</text>
</comment>